<comment type="caution">
    <text evidence="4">The sequence shown here is derived from an EMBL/GenBank/DDBJ whole genome shotgun (WGS) entry which is preliminary data.</text>
</comment>
<dbReference type="RefSeq" id="WP_258786697.1">
    <property type="nucleotide sequence ID" value="NZ_JANUGQ010000005.1"/>
</dbReference>
<comment type="similarity">
    <text evidence="1">Belongs to the short-chain dehydrogenases/reductases (SDR) family.</text>
</comment>
<feature type="region of interest" description="Disordered" evidence="3">
    <location>
        <begin position="1"/>
        <end position="20"/>
    </location>
</feature>
<evidence type="ECO:0000256" key="2">
    <source>
        <dbReference type="ARBA" id="ARBA00023002"/>
    </source>
</evidence>
<dbReference type="PRINTS" id="PR00081">
    <property type="entry name" value="GDHRDH"/>
</dbReference>
<evidence type="ECO:0000256" key="3">
    <source>
        <dbReference type="SAM" id="MobiDB-lite"/>
    </source>
</evidence>
<evidence type="ECO:0000313" key="5">
    <source>
        <dbReference type="Proteomes" id="UP001431313"/>
    </source>
</evidence>
<dbReference type="PANTHER" id="PTHR43115">
    <property type="entry name" value="DEHYDROGENASE/REDUCTASE SDR FAMILY MEMBER 11"/>
    <property type="match status" value="1"/>
</dbReference>
<feature type="region of interest" description="Disordered" evidence="3">
    <location>
        <begin position="27"/>
        <end position="47"/>
    </location>
</feature>
<evidence type="ECO:0000313" key="4">
    <source>
        <dbReference type="EMBL" id="MCS0635808.1"/>
    </source>
</evidence>
<dbReference type="SUPFAM" id="SSF51735">
    <property type="entry name" value="NAD(P)-binding Rossmann-fold domains"/>
    <property type="match status" value="1"/>
</dbReference>
<gene>
    <name evidence="4" type="ORF">NX801_09040</name>
</gene>
<keyword evidence="2" id="KW-0560">Oxidoreductase</keyword>
<dbReference type="Pfam" id="PF00106">
    <property type="entry name" value="adh_short"/>
    <property type="match status" value="1"/>
</dbReference>
<sequence>MSASPSEAGPGGGRKVVRGTGASSGIGAAVATRPAGEGHQVVAGARRTDRLRELAERTAGAAGRSGGGVEPVRLDVIDPAGVRAFVDGARERYGRVDVLVANAGVMPLSRLGSLLVDEWDLMIDVNVRGLLYAVAAVLPYFRARGSGHFVTVASIGAHQVVPTRAVYPGTKYAAWARPEGLRQEADPSVRVTTVSPGVVTSEPADTLTEPGARAAMRAYRAHAIEPDAVAAAASHALSQPADVDVNEIVVRSSPQR</sequence>
<dbReference type="Gene3D" id="3.40.50.720">
    <property type="entry name" value="NAD(P)-binding Rossmann-like Domain"/>
    <property type="match status" value="1"/>
</dbReference>
<name>A0ABT2CEF8_9ACTN</name>
<keyword evidence="5" id="KW-1185">Reference proteome</keyword>
<protein>
    <submittedName>
        <fullName evidence="4">SDR family oxidoreductase</fullName>
    </submittedName>
</protein>
<dbReference type="InterPro" id="IPR002347">
    <property type="entry name" value="SDR_fam"/>
</dbReference>
<dbReference type="Proteomes" id="UP001431313">
    <property type="component" value="Unassembled WGS sequence"/>
</dbReference>
<reference evidence="4" key="1">
    <citation type="submission" date="2022-08" db="EMBL/GenBank/DDBJ databases">
        <authorList>
            <person name="Somphong A."/>
            <person name="Phongsopitanun W."/>
        </authorList>
    </citation>
    <scope>NUCLEOTIDE SEQUENCE</scope>
    <source>
        <strain evidence="4">LP05-1</strain>
    </source>
</reference>
<dbReference type="PANTHER" id="PTHR43115:SF4">
    <property type="entry name" value="DEHYDROGENASE_REDUCTASE SDR FAMILY MEMBER 11"/>
    <property type="match status" value="1"/>
</dbReference>
<accession>A0ABT2CEF8</accession>
<evidence type="ECO:0000256" key="1">
    <source>
        <dbReference type="ARBA" id="ARBA00006484"/>
    </source>
</evidence>
<dbReference type="EMBL" id="JANUGQ010000005">
    <property type="protein sequence ID" value="MCS0635808.1"/>
    <property type="molecule type" value="Genomic_DNA"/>
</dbReference>
<proteinExistence type="inferred from homology"/>
<organism evidence="4 5">
    <name type="scientific">Streptomyces pyxinae</name>
    <dbReference type="NCBI Taxonomy" id="2970734"/>
    <lineage>
        <taxon>Bacteria</taxon>
        <taxon>Bacillati</taxon>
        <taxon>Actinomycetota</taxon>
        <taxon>Actinomycetes</taxon>
        <taxon>Kitasatosporales</taxon>
        <taxon>Streptomycetaceae</taxon>
        <taxon>Streptomyces</taxon>
    </lineage>
</organism>
<dbReference type="InterPro" id="IPR036291">
    <property type="entry name" value="NAD(P)-bd_dom_sf"/>
</dbReference>